<keyword evidence="2" id="KW-0489">Methyltransferase</keyword>
<gene>
    <name evidence="2" type="ORF">LDC_2175</name>
</gene>
<evidence type="ECO:0000259" key="1">
    <source>
        <dbReference type="Pfam" id="PF05050"/>
    </source>
</evidence>
<feature type="domain" description="Methyltransferase FkbM" evidence="1">
    <location>
        <begin position="96"/>
        <end position="246"/>
    </location>
</feature>
<dbReference type="InterPro" id="IPR029063">
    <property type="entry name" value="SAM-dependent_MTases_sf"/>
</dbReference>
<dbReference type="EMBL" id="ADZX01000648">
    <property type="protein sequence ID" value="EFK95811.1"/>
    <property type="molecule type" value="Genomic_DNA"/>
</dbReference>
<dbReference type="SUPFAM" id="SSF53335">
    <property type="entry name" value="S-adenosyl-L-methionine-dependent methyltransferases"/>
    <property type="match status" value="1"/>
</dbReference>
<dbReference type="PANTHER" id="PTHR34203:SF15">
    <property type="entry name" value="SLL1173 PROTEIN"/>
    <property type="match status" value="1"/>
</dbReference>
<dbReference type="PANTHER" id="PTHR34203">
    <property type="entry name" value="METHYLTRANSFERASE, FKBM FAMILY PROTEIN"/>
    <property type="match status" value="1"/>
</dbReference>
<dbReference type="AlphaFoldDB" id="D9PKV5"/>
<dbReference type="Gene3D" id="3.40.50.150">
    <property type="entry name" value="Vaccinia Virus protein VP39"/>
    <property type="match status" value="1"/>
</dbReference>
<dbReference type="NCBIfam" id="TIGR01444">
    <property type="entry name" value="fkbM_fam"/>
    <property type="match status" value="1"/>
</dbReference>
<evidence type="ECO:0000313" key="2">
    <source>
        <dbReference type="EMBL" id="EFK95811.1"/>
    </source>
</evidence>
<proteinExistence type="predicted"/>
<dbReference type="GO" id="GO:0032259">
    <property type="term" value="P:methylation"/>
    <property type="evidence" value="ECO:0007669"/>
    <property type="project" value="UniProtKB-KW"/>
</dbReference>
<dbReference type="InterPro" id="IPR006342">
    <property type="entry name" value="FkbM_mtfrase"/>
</dbReference>
<sequence>MESKRPSRGTIYSKRYGRWTFADLAESAKKKDMLKCLNRLSRAHVKQNRRPLAVFAFDYIGHKINLDGVYEIADLDFFFDAMGSHNAVFSGATAIDIGANIGNHSLYFSDHFRKVISFEPNPRTYKVLQINAEMAPNVVCFNEGISDTDTELLLATCDTNSGRSAITNNGNGGARSIHVKPLDSIIDPAVQVRLIKIDVEGHEEKVLIGAEQTIRRNQPIILFEQHKEDFCNDSTVSIELLKSYGYVNFAVIENWPPLLKSIPGFLRKSYRSLLRWMFGQTRTLVIKESIKPGSYAFIVALPDWVKPSD</sequence>
<dbReference type="InterPro" id="IPR052514">
    <property type="entry name" value="SAM-dependent_MTase"/>
</dbReference>
<organism evidence="2">
    <name type="scientific">sediment metagenome</name>
    <dbReference type="NCBI Taxonomy" id="749907"/>
    <lineage>
        <taxon>unclassified sequences</taxon>
        <taxon>metagenomes</taxon>
        <taxon>ecological metagenomes</taxon>
    </lineage>
</organism>
<protein>
    <submittedName>
        <fullName evidence="2">Protein containing Methyltransferase FkbM domain</fullName>
    </submittedName>
</protein>
<name>D9PKV5_9ZZZZ</name>
<dbReference type="GO" id="GO:0008168">
    <property type="term" value="F:methyltransferase activity"/>
    <property type="evidence" value="ECO:0007669"/>
    <property type="project" value="UniProtKB-KW"/>
</dbReference>
<keyword evidence="2" id="KW-0808">Transferase</keyword>
<accession>D9PKV5</accession>
<reference evidence="2" key="2">
    <citation type="journal article" date="2011" name="Microb. Ecol.">
        <title>Taxonomic and Functional Metagenomic Profiling of the Microbial Community in the Anoxic Sediment of a Sub-saline Shallow Lake (Laguna de Carrizo, Central Spain).</title>
        <authorList>
            <person name="Ferrer M."/>
            <person name="Guazzaroni M.E."/>
            <person name="Richter M."/>
            <person name="Garcia-Salamanca A."/>
            <person name="Yarza P."/>
            <person name="Suarez-Suarez A."/>
            <person name="Solano J."/>
            <person name="Alcaide M."/>
            <person name="van Dillewijn P."/>
            <person name="Molina-Henares M.A."/>
            <person name="Lopez-Cortes N."/>
            <person name="Al-Ramahi Y."/>
            <person name="Guerrero C."/>
            <person name="Acosta A."/>
            <person name="de Eugenio L.I."/>
            <person name="Martinez V."/>
            <person name="Marques S."/>
            <person name="Rojo F."/>
            <person name="Santero E."/>
            <person name="Genilloud O."/>
            <person name="Perez-Perez J."/>
            <person name="Rossello-Mora R."/>
            <person name="Ramos J.L."/>
        </authorList>
    </citation>
    <scope>NUCLEOTIDE SEQUENCE</scope>
</reference>
<dbReference type="Pfam" id="PF05050">
    <property type="entry name" value="Methyltransf_21"/>
    <property type="match status" value="1"/>
</dbReference>
<reference evidence="2" key="1">
    <citation type="submission" date="2010-07" db="EMBL/GenBank/DDBJ databases">
        <authorList>
            <consortium name="CONSOLIDER consortium CSD2007-00005"/>
            <person name="Guazzaroni M.-E."/>
            <person name="Richter M."/>
            <person name="Garcia-Salamanca A."/>
            <person name="Yarza P."/>
            <person name="Ferrer M."/>
        </authorList>
    </citation>
    <scope>NUCLEOTIDE SEQUENCE</scope>
</reference>
<comment type="caution">
    <text evidence="2">The sequence shown here is derived from an EMBL/GenBank/DDBJ whole genome shotgun (WGS) entry which is preliminary data.</text>
</comment>